<protein>
    <recommendedName>
        <fullName evidence="2">Pyruvate, phosphate dikinase regulatory protein, chloroplastic</fullName>
    </recommendedName>
</protein>
<proteinExistence type="predicted"/>
<reference evidence="1" key="1">
    <citation type="journal article" date="2019" name="Sci. Rep.">
        <title>Draft genome of Tanacetum cinerariifolium, the natural source of mosquito coil.</title>
        <authorList>
            <person name="Yamashiro T."/>
            <person name="Shiraishi A."/>
            <person name="Satake H."/>
            <person name="Nakayama K."/>
        </authorList>
    </citation>
    <scope>NUCLEOTIDE SEQUENCE</scope>
</reference>
<evidence type="ECO:0000313" key="1">
    <source>
        <dbReference type="EMBL" id="GFD11219.1"/>
    </source>
</evidence>
<name>A0A699TPS2_TANCI</name>
<evidence type="ECO:0008006" key="2">
    <source>
        <dbReference type="Google" id="ProtNLM"/>
    </source>
</evidence>
<dbReference type="AlphaFoldDB" id="A0A699TPS2"/>
<accession>A0A699TPS2</accession>
<feature type="non-terminal residue" evidence="1">
    <location>
        <position position="1"/>
    </location>
</feature>
<comment type="caution">
    <text evidence="1">The sequence shown here is derived from an EMBL/GenBank/DDBJ whole genome shotgun (WGS) entry which is preliminary data.</text>
</comment>
<dbReference type="EMBL" id="BKCJ011257671">
    <property type="protein sequence ID" value="GFD11219.1"/>
    <property type="molecule type" value="Genomic_DNA"/>
</dbReference>
<sequence>LYDSIKSSYVRSKEQCDNLIKQVNLKSAEVSDLNASLQEKVLVITALKETLSKLKGKAVVNEVVSLHSIDPELLKIDIAPLAPKLRNNRTSHTDYLRHTQEETATLREIVESGRLVNPLNTSLDYACKYTKRIQELLIILQQTCPCLTDLGTKLIAVTPKNNDKKIRSTKHIPLSGNTSAKTIASTNIVSNTPVLSST</sequence>
<organism evidence="1">
    <name type="scientific">Tanacetum cinerariifolium</name>
    <name type="common">Dalmatian daisy</name>
    <name type="synonym">Chrysanthemum cinerariifolium</name>
    <dbReference type="NCBI Taxonomy" id="118510"/>
    <lineage>
        <taxon>Eukaryota</taxon>
        <taxon>Viridiplantae</taxon>
        <taxon>Streptophyta</taxon>
        <taxon>Embryophyta</taxon>
        <taxon>Tracheophyta</taxon>
        <taxon>Spermatophyta</taxon>
        <taxon>Magnoliopsida</taxon>
        <taxon>eudicotyledons</taxon>
        <taxon>Gunneridae</taxon>
        <taxon>Pentapetalae</taxon>
        <taxon>asterids</taxon>
        <taxon>campanulids</taxon>
        <taxon>Asterales</taxon>
        <taxon>Asteraceae</taxon>
        <taxon>Asteroideae</taxon>
        <taxon>Anthemideae</taxon>
        <taxon>Anthemidinae</taxon>
        <taxon>Tanacetum</taxon>
    </lineage>
</organism>
<gene>
    <name evidence="1" type="ORF">Tci_883188</name>
</gene>